<dbReference type="InterPro" id="IPR052950">
    <property type="entry name" value="CISD"/>
</dbReference>
<dbReference type="SMART" id="SM00704">
    <property type="entry name" value="ZnF_CDGSH"/>
    <property type="match status" value="2"/>
</dbReference>
<evidence type="ECO:0000256" key="1">
    <source>
        <dbReference type="ARBA" id="ARBA00022714"/>
    </source>
</evidence>
<dbReference type="RefSeq" id="WP_379760403.1">
    <property type="nucleotide sequence ID" value="NZ_JBHRSQ010000018.1"/>
</dbReference>
<evidence type="ECO:0000259" key="5">
    <source>
        <dbReference type="SMART" id="SM00704"/>
    </source>
</evidence>
<dbReference type="PANTHER" id="PTHR46491:SF3">
    <property type="entry name" value="CDGSH IRON-SULFUR DOMAIN-CONTAINING PROTEIN 3, MITOCHONDRIAL"/>
    <property type="match status" value="1"/>
</dbReference>
<keyword evidence="3" id="KW-0408">Iron</keyword>
<dbReference type="InterPro" id="IPR018967">
    <property type="entry name" value="FeS-contain_CDGSH-typ"/>
</dbReference>
<name>A0ABV7BA45_9GAMM</name>
<keyword evidence="2" id="KW-0479">Metal-binding</keyword>
<feature type="domain" description="Iron-binding zinc finger CDGSH type" evidence="5">
    <location>
        <begin position="9"/>
        <end position="46"/>
    </location>
</feature>
<evidence type="ECO:0000256" key="3">
    <source>
        <dbReference type="ARBA" id="ARBA00023004"/>
    </source>
</evidence>
<evidence type="ECO:0000256" key="4">
    <source>
        <dbReference type="ARBA" id="ARBA00023014"/>
    </source>
</evidence>
<feature type="domain" description="Iron-binding zinc finger CDGSH type" evidence="5">
    <location>
        <begin position="47"/>
        <end position="82"/>
    </location>
</feature>
<evidence type="ECO:0000313" key="6">
    <source>
        <dbReference type="EMBL" id="MFC2993099.1"/>
    </source>
</evidence>
<dbReference type="EMBL" id="JBHRSQ010000018">
    <property type="protein sequence ID" value="MFC2993099.1"/>
    <property type="molecule type" value="Genomic_DNA"/>
</dbReference>
<dbReference type="Gene3D" id="3.40.5.90">
    <property type="entry name" value="CDGSH iron-sulfur domain, mitoNEET-type"/>
    <property type="match status" value="2"/>
</dbReference>
<dbReference type="PANTHER" id="PTHR46491">
    <property type="entry name" value="CDGSH IRON SULFUR DOMAIN PROTEIN HOMOLOG"/>
    <property type="match status" value="1"/>
</dbReference>
<accession>A0ABV7BA45</accession>
<comment type="caution">
    <text evidence="6">The sequence shown here is derived from an EMBL/GenBank/DDBJ whole genome shotgun (WGS) entry which is preliminary data.</text>
</comment>
<protein>
    <submittedName>
        <fullName evidence="6">CDGSH iron-sulfur domain-containing protein</fullName>
    </submittedName>
</protein>
<dbReference type="Proteomes" id="UP001595386">
    <property type="component" value="Unassembled WGS sequence"/>
</dbReference>
<keyword evidence="7" id="KW-1185">Reference proteome</keyword>
<evidence type="ECO:0000256" key="2">
    <source>
        <dbReference type="ARBA" id="ARBA00022723"/>
    </source>
</evidence>
<evidence type="ECO:0000313" key="7">
    <source>
        <dbReference type="Proteomes" id="UP001595386"/>
    </source>
</evidence>
<organism evidence="6 7">
    <name type="scientific">Halomonas tibetensis</name>
    <dbReference type="NCBI Taxonomy" id="2259590"/>
    <lineage>
        <taxon>Bacteria</taxon>
        <taxon>Pseudomonadati</taxon>
        <taxon>Pseudomonadota</taxon>
        <taxon>Gammaproteobacteria</taxon>
        <taxon>Oceanospirillales</taxon>
        <taxon>Halomonadaceae</taxon>
        <taxon>Halomonas</taxon>
    </lineage>
</organism>
<dbReference type="Pfam" id="PF09360">
    <property type="entry name" value="zf-CDGSH"/>
    <property type="match status" value="2"/>
</dbReference>
<dbReference type="InterPro" id="IPR042216">
    <property type="entry name" value="MitoNEET_CISD"/>
</dbReference>
<reference evidence="7" key="1">
    <citation type="journal article" date="2019" name="Int. J. Syst. Evol. Microbiol.">
        <title>The Global Catalogue of Microorganisms (GCM) 10K type strain sequencing project: providing services to taxonomists for standard genome sequencing and annotation.</title>
        <authorList>
            <consortium name="The Broad Institute Genomics Platform"/>
            <consortium name="The Broad Institute Genome Sequencing Center for Infectious Disease"/>
            <person name="Wu L."/>
            <person name="Ma J."/>
        </authorList>
    </citation>
    <scope>NUCLEOTIDE SEQUENCE [LARGE SCALE GENOMIC DNA]</scope>
    <source>
        <strain evidence="7">KCTC 52660</strain>
    </source>
</reference>
<sequence>MNQPIIADNQPKQVSLEEGKKYAFCACGHSQTQPFCDGSHKGTGFSPKVFVAEEGGEAYLCQCKQTGNTPWCDGTHKQFAKEQVGKAAPGPQG</sequence>
<gene>
    <name evidence="6" type="ORF">ACFODV_13800</name>
</gene>
<keyword evidence="1" id="KW-0001">2Fe-2S</keyword>
<keyword evidence="4" id="KW-0411">Iron-sulfur</keyword>
<proteinExistence type="predicted"/>